<gene>
    <name evidence="2" type="ORF">JIV24_17525</name>
</gene>
<reference evidence="2 3" key="1">
    <citation type="submission" date="2021-01" db="EMBL/GenBank/DDBJ databases">
        <title>Carboxyliciviraga sp.nov., isolated from coastal sediments.</title>
        <authorList>
            <person name="Lu D."/>
            <person name="Zhang T."/>
        </authorList>
    </citation>
    <scope>NUCLEOTIDE SEQUENCE [LARGE SCALE GENOMIC DNA]</scope>
    <source>
        <strain evidence="2 3">N1Y132</strain>
    </source>
</reference>
<keyword evidence="1" id="KW-1133">Transmembrane helix</keyword>
<dbReference type="InterPro" id="IPR032531">
    <property type="entry name" value="DUF4956"/>
</dbReference>
<evidence type="ECO:0000313" key="2">
    <source>
        <dbReference type="EMBL" id="MBK3519153.1"/>
    </source>
</evidence>
<feature type="transmembrane region" description="Helical" evidence="1">
    <location>
        <begin position="94"/>
        <end position="112"/>
    </location>
</feature>
<proteinExistence type="predicted"/>
<dbReference type="EMBL" id="JAENRR010000055">
    <property type="protein sequence ID" value="MBK3519153.1"/>
    <property type="molecule type" value="Genomic_DNA"/>
</dbReference>
<evidence type="ECO:0000256" key="1">
    <source>
        <dbReference type="SAM" id="Phobius"/>
    </source>
</evidence>
<dbReference type="Proteomes" id="UP000605676">
    <property type="component" value="Unassembled WGS sequence"/>
</dbReference>
<feature type="transmembrane region" description="Helical" evidence="1">
    <location>
        <begin position="14"/>
        <end position="33"/>
    </location>
</feature>
<feature type="transmembrane region" description="Helical" evidence="1">
    <location>
        <begin position="118"/>
        <end position="136"/>
    </location>
</feature>
<evidence type="ECO:0000313" key="3">
    <source>
        <dbReference type="Proteomes" id="UP000605676"/>
    </source>
</evidence>
<organism evidence="2 3">
    <name type="scientific">Carboxylicivirga marina</name>
    <dbReference type="NCBI Taxonomy" id="2800988"/>
    <lineage>
        <taxon>Bacteria</taxon>
        <taxon>Pseudomonadati</taxon>
        <taxon>Bacteroidota</taxon>
        <taxon>Bacteroidia</taxon>
        <taxon>Marinilabiliales</taxon>
        <taxon>Marinilabiliaceae</taxon>
        <taxon>Carboxylicivirga</taxon>
    </lineage>
</organism>
<dbReference type="RefSeq" id="WP_200466374.1">
    <property type="nucleotide sequence ID" value="NZ_JAENRR010000055.1"/>
</dbReference>
<feature type="transmembrane region" description="Helical" evidence="1">
    <location>
        <begin position="67"/>
        <end position="82"/>
    </location>
</feature>
<protein>
    <submittedName>
        <fullName evidence="2">DUF4956 domain-containing protein</fullName>
    </submittedName>
</protein>
<name>A0ABS1HN91_9BACT</name>
<feature type="transmembrane region" description="Helical" evidence="1">
    <location>
        <begin position="42"/>
        <end position="61"/>
    </location>
</feature>
<comment type="caution">
    <text evidence="2">The sequence shown here is derived from an EMBL/GenBank/DDBJ whole genome shotgun (WGS) entry which is preliminary data.</text>
</comment>
<keyword evidence="3" id="KW-1185">Reference proteome</keyword>
<keyword evidence="1" id="KW-0812">Transmembrane</keyword>
<sequence>MEITLVNWTAFVHLIFYFSFNLLVTTVLVRFLYYRSQKRKDYLFTFIMISSIVFLLCFLLVSVKLELGFALGLFAIFGIIRYRTTPIPIKEMTYLFIVIGVSVINALSRAHISYLELIFVNVIIVAITYGLERIWLLRHESSKMILYEKIELIKPEFYQDLIDDLKNRTGLPIHRAEIKKISFLRDTAQVIIYYYTDDVSNVTEADSMEADEM</sequence>
<dbReference type="Pfam" id="PF16316">
    <property type="entry name" value="DUF4956"/>
    <property type="match status" value="1"/>
</dbReference>
<keyword evidence="1" id="KW-0472">Membrane</keyword>
<accession>A0ABS1HN91</accession>